<name>A0A6J2XJF7_SITOR</name>
<gene>
    <name evidence="8" type="primary">LOC115878649</name>
</gene>
<keyword evidence="7" id="KW-1185">Reference proteome</keyword>
<dbReference type="SMART" id="SM00248">
    <property type="entry name" value="ANK"/>
    <property type="match status" value="2"/>
</dbReference>
<feature type="repeat" description="ANK" evidence="5">
    <location>
        <begin position="200"/>
        <end position="232"/>
    </location>
</feature>
<feature type="repeat" description="ANK" evidence="5">
    <location>
        <begin position="167"/>
        <end position="199"/>
    </location>
</feature>
<dbReference type="Pfam" id="PF12796">
    <property type="entry name" value="Ank_2"/>
    <property type="match status" value="1"/>
</dbReference>
<evidence type="ECO:0000256" key="1">
    <source>
        <dbReference type="ARBA" id="ARBA00018419"/>
    </source>
</evidence>
<organism evidence="7 8">
    <name type="scientific">Sitophilus oryzae</name>
    <name type="common">Rice weevil</name>
    <name type="synonym">Curculio oryzae</name>
    <dbReference type="NCBI Taxonomy" id="7048"/>
    <lineage>
        <taxon>Eukaryota</taxon>
        <taxon>Metazoa</taxon>
        <taxon>Ecdysozoa</taxon>
        <taxon>Arthropoda</taxon>
        <taxon>Hexapoda</taxon>
        <taxon>Insecta</taxon>
        <taxon>Pterygota</taxon>
        <taxon>Neoptera</taxon>
        <taxon>Endopterygota</taxon>
        <taxon>Coleoptera</taxon>
        <taxon>Polyphaga</taxon>
        <taxon>Cucujiformia</taxon>
        <taxon>Curculionidae</taxon>
        <taxon>Dryophthorinae</taxon>
        <taxon>Sitophilus</taxon>
    </lineage>
</organism>
<dbReference type="AlphaFoldDB" id="A0A6J2XJF7"/>
<dbReference type="KEGG" id="soy:115878649"/>
<dbReference type="GO" id="GO:0000062">
    <property type="term" value="F:fatty-acyl-CoA binding"/>
    <property type="evidence" value="ECO:0007669"/>
    <property type="project" value="InterPro"/>
</dbReference>
<protein>
    <recommendedName>
        <fullName evidence="1">Acyl-CoA-binding domain-containing protein 6</fullName>
    </recommendedName>
</protein>
<evidence type="ECO:0000256" key="2">
    <source>
        <dbReference type="ARBA" id="ARBA00022737"/>
    </source>
</evidence>
<reference evidence="8" key="1">
    <citation type="submission" date="2025-08" db="UniProtKB">
        <authorList>
            <consortium name="RefSeq"/>
        </authorList>
    </citation>
    <scope>IDENTIFICATION</scope>
    <source>
        <tissue evidence="8">Gonads</tissue>
    </source>
</reference>
<accession>A0A6J2XJF7</accession>
<dbReference type="Pfam" id="PF00887">
    <property type="entry name" value="ACBP"/>
    <property type="match status" value="1"/>
</dbReference>
<keyword evidence="4" id="KW-0446">Lipid-binding</keyword>
<dbReference type="OrthoDB" id="10254927at2759"/>
<dbReference type="Gene3D" id="1.25.40.20">
    <property type="entry name" value="Ankyrin repeat-containing domain"/>
    <property type="match status" value="1"/>
</dbReference>
<dbReference type="Proteomes" id="UP000504635">
    <property type="component" value="Unplaced"/>
</dbReference>
<dbReference type="InterPro" id="IPR035984">
    <property type="entry name" value="Acyl-CoA-binding_sf"/>
</dbReference>
<dbReference type="PROSITE" id="PS51228">
    <property type="entry name" value="ACB_2"/>
    <property type="match status" value="1"/>
</dbReference>
<keyword evidence="3 5" id="KW-0040">ANK repeat</keyword>
<sequence length="252" mass="28044">MANQAVDDYSDLIDLGIDVNEDDILNNKFNKCVMHIQSIAGSLANETLLKLYAFYKQSNDGQCNIPKPSWYDMKGKAKWEAWISLGNMSKNEAKIKYINSVVEICPDLSLEETQSKPETWIKVSSMAQNDHSPSEKDICDYIRSSDCKNVREYLVVNSNCKNKLDKNGMGLLHYASDIGNLKILELLASEGLNINLQDSDGQTPLHYAASCGHIDCIKFLLSKGARCDITDAENCTPIEVACDDSVKAMLTD</sequence>
<proteinExistence type="predicted"/>
<dbReference type="InterPro" id="IPR014352">
    <property type="entry name" value="FERM/acyl-CoA-bd_prot_sf"/>
</dbReference>
<dbReference type="PANTHER" id="PTHR24119">
    <property type="entry name" value="ACYL-COA-BINDING DOMAIN-CONTAINING PROTEIN 6"/>
    <property type="match status" value="1"/>
</dbReference>
<evidence type="ECO:0000313" key="8">
    <source>
        <dbReference type="RefSeq" id="XP_030751055.1"/>
    </source>
</evidence>
<evidence type="ECO:0000313" key="7">
    <source>
        <dbReference type="Proteomes" id="UP000504635"/>
    </source>
</evidence>
<evidence type="ECO:0000259" key="6">
    <source>
        <dbReference type="PROSITE" id="PS51228"/>
    </source>
</evidence>
<dbReference type="InterPro" id="IPR002110">
    <property type="entry name" value="Ankyrin_rpt"/>
</dbReference>
<dbReference type="InterPro" id="IPR036770">
    <property type="entry name" value="Ankyrin_rpt-contain_sf"/>
</dbReference>
<dbReference type="GeneID" id="115878649"/>
<evidence type="ECO:0000256" key="3">
    <source>
        <dbReference type="ARBA" id="ARBA00023043"/>
    </source>
</evidence>
<dbReference type="InParanoid" id="A0A6J2XJF7"/>
<evidence type="ECO:0000256" key="5">
    <source>
        <dbReference type="PROSITE-ProRule" id="PRU00023"/>
    </source>
</evidence>
<feature type="domain" description="ACB" evidence="6">
    <location>
        <begin position="25"/>
        <end position="110"/>
    </location>
</feature>
<dbReference type="PRINTS" id="PR00689">
    <property type="entry name" value="ACOABINDINGP"/>
</dbReference>
<dbReference type="PROSITE" id="PS50088">
    <property type="entry name" value="ANK_REPEAT"/>
    <property type="match status" value="2"/>
</dbReference>
<evidence type="ECO:0000256" key="4">
    <source>
        <dbReference type="ARBA" id="ARBA00023121"/>
    </source>
</evidence>
<dbReference type="Gene3D" id="1.20.80.10">
    <property type="match status" value="1"/>
</dbReference>
<dbReference type="SUPFAM" id="SSF47027">
    <property type="entry name" value="Acyl-CoA binding protein"/>
    <property type="match status" value="1"/>
</dbReference>
<keyword evidence="2" id="KW-0677">Repeat</keyword>
<dbReference type="PANTHER" id="PTHR24119:SF0">
    <property type="entry name" value="ACYL-COA-BINDING DOMAIN-CONTAINING PROTEIN 6"/>
    <property type="match status" value="1"/>
</dbReference>
<dbReference type="PROSITE" id="PS50297">
    <property type="entry name" value="ANK_REP_REGION"/>
    <property type="match status" value="2"/>
</dbReference>
<dbReference type="FunCoup" id="A0A6J2XJF7">
    <property type="interactions" value="1153"/>
</dbReference>
<dbReference type="InterPro" id="IPR000582">
    <property type="entry name" value="Acyl-CoA-binding_protein"/>
</dbReference>
<dbReference type="SUPFAM" id="SSF48403">
    <property type="entry name" value="Ankyrin repeat"/>
    <property type="match status" value="1"/>
</dbReference>
<dbReference type="RefSeq" id="XP_030751055.1">
    <property type="nucleotide sequence ID" value="XM_030895195.1"/>
</dbReference>